<dbReference type="EMBL" id="JACXAE010000118">
    <property type="protein sequence ID" value="MBD2777929.1"/>
    <property type="molecule type" value="Genomic_DNA"/>
</dbReference>
<evidence type="ECO:0000256" key="2">
    <source>
        <dbReference type="PROSITE-ProRule" id="PRU00169"/>
    </source>
</evidence>
<dbReference type="SMART" id="SM00448">
    <property type="entry name" value="REC"/>
    <property type="match status" value="1"/>
</dbReference>
<evidence type="ECO:0000256" key="1">
    <source>
        <dbReference type="ARBA" id="ARBA00022553"/>
    </source>
</evidence>
<evidence type="ECO:0000313" key="4">
    <source>
        <dbReference type="EMBL" id="MBD2777929.1"/>
    </source>
</evidence>
<dbReference type="PANTHER" id="PTHR44591:SF3">
    <property type="entry name" value="RESPONSE REGULATORY DOMAIN-CONTAINING PROTEIN"/>
    <property type="match status" value="1"/>
</dbReference>
<keyword evidence="1 2" id="KW-0597">Phosphoprotein</keyword>
<proteinExistence type="predicted"/>
<sequence length="141" mass="15501">MNSLEIFNGLRLLVVDDNVDSLELITAIFETLNTQVMTATLAHNVLTMITEFQPHVLISDISMPDEDGYSLIRKIRAHKDPQVQKIPAIALTGIAYQTSLTQAIDAGFTTYLTKPFDPDNLITVVANLAQNTICNQLTPAS</sequence>
<dbReference type="PANTHER" id="PTHR44591">
    <property type="entry name" value="STRESS RESPONSE REGULATOR PROTEIN 1"/>
    <property type="match status" value="1"/>
</dbReference>
<dbReference type="InterPro" id="IPR011006">
    <property type="entry name" value="CheY-like_superfamily"/>
</dbReference>
<keyword evidence="5" id="KW-1185">Reference proteome</keyword>
<reference evidence="4" key="1">
    <citation type="submission" date="2020-09" db="EMBL/GenBank/DDBJ databases">
        <title>Iningainema tapete sp. nov. (Scytonemataceae, Cyanobacteria) from greenhouses in central Florida (USA) produces two types of nodularin with biosynthetic potential for microcystin-LR and anabaenopeptins.</title>
        <authorList>
            <person name="Berthold D.E."/>
            <person name="Lefler F.W."/>
            <person name="Huang I.-S."/>
            <person name="Abdulla H."/>
            <person name="Zimba P.V."/>
            <person name="Laughinghouse H.D. IV."/>
        </authorList>
    </citation>
    <scope>NUCLEOTIDE SEQUENCE</scope>
    <source>
        <strain evidence="4">BLCCT55</strain>
    </source>
</reference>
<dbReference type="Pfam" id="PF00072">
    <property type="entry name" value="Response_reg"/>
    <property type="match status" value="1"/>
</dbReference>
<dbReference type="InterPro" id="IPR001789">
    <property type="entry name" value="Sig_transdc_resp-reg_receiver"/>
</dbReference>
<dbReference type="PROSITE" id="PS50110">
    <property type="entry name" value="RESPONSE_REGULATORY"/>
    <property type="match status" value="1"/>
</dbReference>
<evidence type="ECO:0000313" key="5">
    <source>
        <dbReference type="Proteomes" id="UP000629098"/>
    </source>
</evidence>
<dbReference type="Gene3D" id="3.40.50.2300">
    <property type="match status" value="1"/>
</dbReference>
<evidence type="ECO:0000259" key="3">
    <source>
        <dbReference type="PROSITE" id="PS50110"/>
    </source>
</evidence>
<gene>
    <name evidence="4" type="ORF">ICL16_39265</name>
</gene>
<dbReference type="RefSeq" id="WP_190836974.1">
    <property type="nucleotide sequence ID" value="NZ_CAWPPI010000118.1"/>
</dbReference>
<dbReference type="GO" id="GO:0000160">
    <property type="term" value="P:phosphorelay signal transduction system"/>
    <property type="evidence" value="ECO:0007669"/>
    <property type="project" value="InterPro"/>
</dbReference>
<dbReference type="Proteomes" id="UP000629098">
    <property type="component" value="Unassembled WGS sequence"/>
</dbReference>
<dbReference type="SUPFAM" id="SSF52172">
    <property type="entry name" value="CheY-like"/>
    <property type="match status" value="1"/>
</dbReference>
<feature type="domain" description="Response regulatory" evidence="3">
    <location>
        <begin position="11"/>
        <end position="129"/>
    </location>
</feature>
<name>A0A8J7C9B6_9CYAN</name>
<feature type="modified residue" description="4-aspartylphosphate" evidence="2">
    <location>
        <position position="60"/>
    </location>
</feature>
<organism evidence="4 5">
    <name type="scientific">Iningainema tapete BLCC-T55</name>
    <dbReference type="NCBI Taxonomy" id="2748662"/>
    <lineage>
        <taxon>Bacteria</taxon>
        <taxon>Bacillati</taxon>
        <taxon>Cyanobacteriota</taxon>
        <taxon>Cyanophyceae</taxon>
        <taxon>Nostocales</taxon>
        <taxon>Scytonemataceae</taxon>
        <taxon>Iningainema tapete</taxon>
    </lineage>
</organism>
<dbReference type="AlphaFoldDB" id="A0A8J7C9B6"/>
<accession>A0A8J7C9B6</accession>
<protein>
    <submittedName>
        <fullName evidence="4">Response regulator</fullName>
    </submittedName>
</protein>
<dbReference type="InterPro" id="IPR050595">
    <property type="entry name" value="Bact_response_regulator"/>
</dbReference>
<comment type="caution">
    <text evidence="4">The sequence shown here is derived from an EMBL/GenBank/DDBJ whole genome shotgun (WGS) entry which is preliminary data.</text>
</comment>